<dbReference type="Gene3D" id="1.10.1530.10">
    <property type="match status" value="1"/>
</dbReference>
<accession>A0A3P7WQH4</accession>
<dbReference type="InterPro" id="IPR003767">
    <property type="entry name" value="Malate/L-lactate_DH-like"/>
</dbReference>
<dbReference type="Gene3D" id="3.30.1370.60">
    <property type="entry name" value="Hypothetical oxidoreductase yiak, domain 2"/>
    <property type="match status" value="1"/>
</dbReference>
<evidence type="ECO:0008006" key="4">
    <source>
        <dbReference type="Google" id="ProtNLM"/>
    </source>
</evidence>
<sequence>MTDILFFQMRRFMIQVLQKQKVDISHCEQMADVLIEADMRGHYSHGLNRLEMYLRDCMKNVVRVKGTPKILKERACTAWVDGQNLLGPVVGNFCMDLAVKKAKEAGVGWVVAKGSNHFGICGWYVSRAMKHNVLGMAFTNTSPIMYPTRASVPALGTNPLCLGANGTGGDEYLLDMATTAVAIGKVEIYKRRGDKLPITWGVAKGGQTSTNPDEILAGGGLRPLGGTEMDGGYKGYGMGALVEIFCGILGGSHWGPHIRKWMSATSDADLVKAYLADAVFFSTQNVAVASQASFAHLVIYRRDTELLPNAIVSDAVQAPAFQRSIFVFMMMMRVSASLVADKPAASYIGRTTAL</sequence>
<dbReference type="PANTHER" id="PTHR11091">
    <property type="entry name" value="OXIDOREDUCTASE-RELATED"/>
    <property type="match status" value="1"/>
</dbReference>
<dbReference type="GO" id="GO:0016491">
    <property type="term" value="F:oxidoreductase activity"/>
    <property type="evidence" value="ECO:0007669"/>
    <property type="project" value="UniProtKB-KW"/>
</dbReference>
<protein>
    <recommendedName>
        <fullName evidence="4">Malate/L-lactate dehydrogenase</fullName>
    </recommendedName>
</protein>
<dbReference type="SUPFAM" id="SSF89733">
    <property type="entry name" value="L-sulfolactate dehydrogenase-like"/>
    <property type="match status" value="1"/>
</dbReference>
<evidence type="ECO:0000256" key="2">
    <source>
        <dbReference type="ARBA" id="ARBA00023002"/>
    </source>
</evidence>
<dbReference type="InterPro" id="IPR043144">
    <property type="entry name" value="Mal/L-sulf/L-lact_DH-like_ah"/>
</dbReference>
<evidence type="ECO:0000256" key="1">
    <source>
        <dbReference type="ARBA" id="ARBA00006056"/>
    </source>
</evidence>
<dbReference type="InterPro" id="IPR036111">
    <property type="entry name" value="Mal/L-sulfo/L-lacto_DH-like_sf"/>
</dbReference>
<dbReference type="PANTHER" id="PTHR11091:SF0">
    <property type="entry name" value="MALATE DEHYDROGENASE"/>
    <property type="match status" value="1"/>
</dbReference>
<dbReference type="InterPro" id="IPR043143">
    <property type="entry name" value="Mal/L-sulf/L-lact_DH-like_NADP"/>
</dbReference>
<reference evidence="3" key="1">
    <citation type="submission" date="2018-11" db="EMBL/GenBank/DDBJ databases">
        <authorList>
            <consortium name="Pathogen Informatics"/>
        </authorList>
    </citation>
    <scope>NUCLEOTIDE SEQUENCE [LARGE SCALE GENOMIC DNA]</scope>
</reference>
<name>A0A3P7WQH4_HELPZ</name>
<dbReference type="EMBL" id="UZAH01025404">
    <property type="protein sequence ID" value="VDO63220.1"/>
    <property type="molecule type" value="Genomic_DNA"/>
</dbReference>
<evidence type="ECO:0000313" key="3">
    <source>
        <dbReference type="EMBL" id="VDO63220.1"/>
    </source>
</evidence>
<comment type="similarity">
    <text evidence="1">Belongs to the LDH2/MDH2 oxidoreductase family.</text>
</comment>
<dbReference type="AlphaFoldDB" id="A0A3P7WQH4"/>
<proteinExistence type="inferred from homology"/>
<gene>
    <name evidence="3" type="ORF">HPBE_LOCUS5047</name>
</gene>
<keyword evidence="2" id="KW-0560">Oxidoreductase</keyword>
<dbReference type="Pfam" id="PF02615">
    <property type="entry name" value="Ldh_2"/>
    <property type="match status" value="1"/>
</dbReference>
<organism evidence="3">
    <name type="scientific">Heligmosomoides polygyrus</name>
    <name type="common">Parasitic roundworm</name>
    <dbReference type="NCBI Taxonomy" id="6339"/>
    <lineage>
        <taxon>Eukaryota</taxon>
        <taxon>Metazoa</taxon>
        <taxon>Ecdysozoa</taxon>
        <taxon>Nematoda</taxon>
        <taxon>Chromadorea</taxon>
        <taxon>Rhabditida</taxon>
        <taxon>Rhabditina</taxon>
        <taxon>Rhabditomorpha</taxon>
        <taxon>Strongyloidea</taxon>
        <taxon>Heligmosomidae</taxon>
        <taxon>Heligmosomoides</taxon>
    </lineage>
</organism>
<dbReference type="OrthoDB" id="7881616at2759"/>